<sequence length="106" mass="12184">MNILSIVSGVIVFCLFIAFFIYTGINIKNSKKLKKIYKNIGWLGVALLASLFISVHLSREVHIVLSLIFVHYLKLTYSMTFILGVFFLVKKIYSKIKDFFKPKFAA</sequence>
<reference evidence="2" key="2">
    <citation type="submission" date="2020-02" db="EMBL/GenBank/DDBJ databases">
        <authorList>
            <consortium name="NCBI Pathogen Detection Project"/>
        </authorList>
    </citation>
    <scope>NUCLEOTIDE SEQUENCE</scope>
    <source>
        <strain evidence="2">MA.CK_97/00003277</strain>
    </source>
</reference>
<proteinExistence type="predicted"/>
<name>A0A743XGA2_SALER</name>
<gene>
    <name evidence="2" type="ORF">G9B55_004561</name>
</gene>
<keyword evidence="1" id="KW-1133">Transmembrane helix</keyword>
<reference evidence="2" key="1">
    <citation type="journal article" date="2018" name="Genome Biol.">
        <title>SKESA: strategic k-mer extension for scrupulous assemblies.</title>
        <authorList>
            <person name="Souvorov A."/>
            <person name="Agarwala R."/>
            <person name="Lipman D.J."/>
        </authorList>
    </citation>
    <scope>NUCLEOTIDE SEQUENCE</scope>
    <source>
        <strain evidence="2">MA.CK_97/00003277</strain>
    </source>
</reference>
<accession>A0A743XGA2</accession>
<feature type="transmembrane region" description="Helical" evidence="1">
    <location>
        <begin position="39"/>
        <end position="57"/>
    </location>
</feature>
<evidence type="ECO:0000313" key="2">
    <source>
        <dbReference type="EMBL" id="HAF2325430.1"/>
    </source>
</evidence>
<keyword evidence="1" id="KW-0812">Transmembrane</keyword>
<dbReference type="AlphaFoldDB" id="A0A743XGA2"/>
<dbReference type="EMBL" id="DAAUNS010000024">
    <property type="protein sequence ID" value="HAF2325430.1"/>
    <property type="molecule type" value="Genomic_DNA"/>
</dbReference>
<feature type="transmembrane region" description="Helical" evidence="1">
    <location>
        <begin position="6"/>
        <end position="27"/>
    </location>
</feature>
<comment type="caution">
    <text evidence="2">The sequence shown here is derived from an EMBL/GenBank/DDBJ whole genome shotgun (WGS) entry which is preliminary data.</text>
</comment>
<organism evidence="2">
    <name type="scientific">Salmonella enterica</name>
    <name type="common">Salmonella choleraesuis</name>
    <dbReference type="NCBI Taxonomy" id="28901"/>
    <lineage>
        <taxon>Bacteria</taxon>
        <taxon>Pseudomonadati</taxon>
        <taxon>Pseudomonadota</taxon>
        <taxon>Gammaproteobacteria</taxon>
        <taxon>Enterobacterales</taxon>
        <taxon>Enterobacteriaceae</taxon>
        <taxon>Salmonella</taxon>
    </lineage>
</organism>
<keyword evidence="1" id="KW-0472">Membrane</keyword>
<protein>
    <submittedName>
        <fullName evidence="2">Uncharacterized protein</fullName>
    </submittedName>
</protein>
<evidence type="ECO:0000256" key="1">
    <source>
        <dbReference type="SAM" id="Phobius"/>
    </source>
</evidence>
<feature type="transmembrane region" description="Helical" evidence="1">
    <location>
        <begin position="63"/>
        <end position="89"/>
    </location>
</feature>